<evidence type="ECO:0000313" key="2">
    <source>
        <dbReference type="Proteomes" id="UP000092565"/>
    </source>
</evidence>
<dbReference type="EMBL" id="CP015124">
    <property type="protein sequence ID" value="ANP35034.1"/>
    <property type="molecule type" value="Genomic_DNA"/>
</dbReference>
<dbReference type="AlphaFoldDB" id="A0A1B0ZLK8"/>
<proteinExistence type="predicted"/>
<evidence type="ECO:0000313" key="1">
    <source>
        <dbReference type="EMBL" id="ANP35034.1"/>
    </source>
</evidence>
<organism evidence="1 2">
    <name type="scientific">Phaeobacter gallaeciensis</name>
    <dbReference type="NCBI Taxonomy" id="60890"/>
    <lineage>
        <taxon>Bacteria</taxon>
        <taxon>Pseudomonadati</taxon>
        <taxon>Pseudomonadota</taxon>
        <taxon>Alphaproteobacteria</taxon>
        <taxon>Rhodobacterales</taxon>
        <taxon>Roseobacteraceae</taxon>
        <taxon>Phaeobacter</taxon>
    </lineage>
</organism>
<keyword evidence="2" id="KW-1185">Reference proteome</keyword>
<accession>A0A1B0ZLK8</accession>
<dbReference type="Proteomes" id="UP000092565">
    <property type="component" value="Chromosome"/>
</dbReference>
<sequence>MALRGDFQVSHGFFPCGNCSSADVSQPQSNDTAISATLVSPFRNRRRTAPSAASCQSCDHPSLQCGAEHCLCSIPHCSVCASLLSQRPEPIFTIWRPT</sequence>
<protein>
    <submittedName>
        <fullName evidence="1">Uncharacterized protein</fullName>
    </submittedName>
</protein>
<reference evidence="1 2" key="1">
    <citation type="submission" date="2016-04" db="EMBL/GenBank/DDBJ databases">
        <authorList>
            <person name="Evans L.H."/>
            <person name="Alamgir A."/>
            <person name="Owens N."/>
            <person name="Weber N.D."/>
            <person name="Virtaneva K."/>
            <person name="Barbian K."/>
            <person name="Babar A."/>
            <person name="Rosenke K."/>
        </authorList>
    </citation>
    <scope>NUCLEOTIDE SEQUENCE [LARGE SCALE GENOMIC DNA]</scope>
    <source>
        <strain evidence="1 2">JL2886</strain>
    </source>
</reference>
<gene>
    <name evidence="1" type="ORF">JL2886_00098</name>
</gene>
<name>A0A1B0ZLK8_9RHOB</name>